<dbReference type="InterPro" id="IPR019804">
    <property type="entry name" value="Ras_G-nucl-exch_fac_CS"/>
</dbReference>
<dbReference type="Gene3D" id="1.10.840.10">
    <property type="entry name" value="Ras guanine-nucleotide exchange factors catalytic domain"/>
    <property type="match status" value="1"/>
</dbReference>
<feature type="region of interest" description="Disordered" evidence="3">
    <location>
        <begin position="247"/>
        <end position="276"/>
    </location>
</feature>
<proteinExistence type="predicted"/>
<keyword evidence="6" id="KW-1185">Reference proteome</keyword>
<dbReference type="InterPro" id="IPR001895">
    <property type="entry name" value="RASGEF_cat_dom"/>
</dbReference>
<dbReference type="GeneID" id="100200352"/>
<dbReference type="Pfam" id="PF00617">
    <property type="entry name" value="RasGEF"/>
    <property type="match status" value="1"/>
</dbReference>
<dbReference type="PROSITE" id="PS00720">
    <property type="entry name" value="RASGEF"/>
    <property type="match status" value="1"/>
</dbReference>
<evidence type="ECO:0000259" key="4">
    <source>
        <dbReference type="PROSITE" id="PS50009"/>
    </source>
</evidence>
<feature type="domain" description="Ras-GEF" evidence="4">
    <location>
        <begin position="687"/>
        <end position="912"/>
    </location>
</feature>
<evidence type="ECO:0000259" key="5">
    <source>
        <dbReference type="PROSITE" id="PS50212"/>
    </source>
</evidence>
<dbReference type="InterPro" id="IPR008937">
    <property type="entry name" value="Ras-like_GEF"/>
</dbReference>
<dbReference type="PANTHER" id="PTHR23113:SF224">
    <property type="entry name" value="RAP GUANINE NUCLEOTIDE EXCHANGE FACTOR 1"/>
    <property type="match status" value="1"/>
</dbReference>
<organism evidence="6 7">
    <name type="scientific">Hydra vulgaris</name>
    <name type="common">Hydra</name>
    <name type="synonym">Hydra attenuata</name>
    <dbReference type="NCBI Taxonomy" id="6087"/>
    <lineage>
        <taxon>Eukaryota</taxon>
        <taxon>Metazoa</taxon>
        <taxon>Cnidaria</taxon>
        <taxon>Hydrozoa</taxon>
        <taxon>Hydroidolina</taxon>
        <taxon>Anthoathecata</taxon>
        <taxon>Aplanulata</taxon>
        <taxon>Hydridae</taxon>
        <taxon>Hydra</taxon>
    </lineage>
</organism>
<dbReference type="Proteomes" id="UP001652625">
    <property type="component" value="Chromosome 11"/>
</dbReference>
<feature type="domain" description="N-terminal Ras-GEF" evidence="5">
    <location>
        <begin position="549"/>
        <end position="667"/>
    </location>
</feature>
<protein>
    <submittedName>
        <fullName evidence="7">Rap guanine nucleotide exchange factor 1</fullName>
    </submittedName>
</protein>
<dbReference type="InterPro" id="IPR036964">
    <property type="entry name" value="RASGEF_cat_dom_sf"/>
</dbReference>
<feature type="region of interest" description="Disordered" evidence="3">
    <location>
        <begin position="321"/>
        <end position="354"/>
    </location>
</feature>
<gene>
    <name evidence="7" type="primary">LOC100200352</name>
</gene>
<dbReference type="PROSITE" id="PS50009">
    <property type="entry name" value="RASGEF_CAT"/>
    <property type="match status" value="1"/>
</dbReference>
<dbReference type="SUPFAM" id="SSF48366">
    <property type="entry name" value="Ras GEF"/>
    <property type="match status" value="1"/>
</dbReference>
<feature type="compositionally biased region" description="Low complexity" evidence="3">
    <location>
        <begin position="321"/>
        <end position="348"/>
    </location>
</feature>
<dbReference type="InterPro" id="IPR000651">
    <property type="entry name" value="Ras-like_Gua-exchang_fac_N"/>
</dbReference>
<accession>A0ABM4CY77</accession>
<dbReference type="InterPro" id="IPR023578">
    <property type="entry name" value="Ras_GEF_dom_sf"/>
</dbReference>
<reference evidence="7" key="1">
    <citation type="submission" date="2025-08" db="UniProtKB">
        <authorList>
            <consortium name="RefSeq"/>
        </authorList>
    </citation>
    <scope>IDENTIFICATION</scope>
</reference>
<dbReference type="SMART" id="SM00229">
    <property type="entry name" value="RasGEFN"/>
    <property type="match status" value="1"/>
</dbReference>
<sequence length="914" mass="105423">MISNNKQDLSSTNRSTDYLKVNLVHVDGKVKRMQAFIKKIGKNRKTSLGDNEFDKGNHDEFENIESKKEAKTQETLLLQYKKDVNSALTYYKAILKRGVVQKLPGTATAILESIINAENTIESCLEVLFRLKEFEPEKNKVCPLKVSLYRSITALIRLSDNVLFESYTHINIDTESANKAADNVLTSLECLYEFVLPKIRKSSLNEELMHCGTSSHSSLDALDNIPEKDSVDDSAFSDNDLSINHFGPSLKLPEKKGDPPPKPYLPNGNRNFYGNYDNTQLRKAISQPDEISSFKDDSNQVSGRPLSELQILDYGRRYSANNKSSSCKSSKSSISTTSNSSLGSPSKNNKYDTTDEDYAMNRRLEAFNKIEMNDSINKDEISMSSNLVKKIHKYSSRYEILAKSTLSLFNDEDDNNDSLDTSDDSIPPALPKKKTKHTADSYLTFVKGYDVIDYNERPSSYYDNLPVPNVHNITEDQFIKGDGLPKLPPKKGSYRNCVEPPQAFRTSEGTLKRQRHSIRESSAVYDEDNIPALDCHDVSKFLVFKEEENGPLLCGGTVDALIVYSTQVEDMLFYRAFLATYRTFVSPTELICKLLYRANRFQDKGNEETSKSVLRLLVKVMEEMYEELDKSLFDQLRSVVHRLLNLGQLKLAKDLRDKIVNYCIKLQVNHMPIYIPRKNDSELFDFKSLLLAQQMCVLDADYFIKIELPEVLRWGKEQSETLSPNLCRFIGHFNRMSFWVRTLILNEQRQQEREKIFKKFLKIMRILKRLNNFSAFLAILSALDSSPLRRLEWPKQYIELLAEDTKLIDSTSAFKTYRKALSEAKPPCIPYLGLILTDITFIHLGNPQDLPDGKVNFVKRWQQYNILDTVRRFKENLYDFSRDEKILDFFNEYEEHMEEEEMWEKSQQIRPRVR</sequence>
<evidence type="ECO:0000256" key="1">
    <source>
        <dbReference type="ARBA" id="ARBA00022658"/>
    </source>
</evidence>
<keyword evidence="1 2" id="KW-0344">Guanine-nucleotide releasing factor</keyword>
<evidence type="ECO:0000256" key="2">
    <source>
        <dbReference type="PROSITE-ProRule" id="PRU00168"/>
    </source>
</evidence>
<dbReference type="RefSeq" id="XP_065666909.1">
    <property type="nucleotide sequence ID" value="XM_065810837.1"/>
</dbReference>
<dbReference type="Gene3D" id="1.20.870.10">
    <property type="entry name" value="Son of sevenless (SoS) protein Chain: S domain 1"/>
    <property type="match status" value="1"/>
</dbReference>
<dbReference type="PANTHER" id="PTHR23113">
    <property type="entry name" value="GUANINE NUCLEOTIDE EXCHANGE FACTOR"/>
    <property type="match status" value="1"/>
</dbReference>
<dbReference type="SMART" id="SM00147">
    <property type="entry name" value="RasGEF"/>
    <property type="match status" value="1"/>
</dbReference>
<evidence type="ECO:0000256" key="3">
    <source>
        <dbReference type="SAM" id="MobiDB-lite"/>
    </source>
</evidence>
<evidence type="ECO:0000313" key="7">
    <source>
        <dbReference type="RefSeq" id="XP_065666909.1"/>
    </source>
</evidence>
<dbReference type="CDD" id="cd00155">
    <property type="entry name" value="RasGEF"/>
    <property type="match status" value="1"/>
</dbReference>
<name>A0ABM4CY77_HYDVU</name>
<dbReference type="Pfam" id="PF00618">
    <property type="entry name" value="RasGEF_N"/>
    <property type="match status" value="1"/>
</dbReference>
<evidence type="ECO:0000313" key="6">
    <source>
        <dbReference type="Proteomes" id="UP001652625"/>
    </source>
</evidence>
<dbReference type="PROSITE" id="PS50212">
    <property type="entry name" value="RASGEF_NTER"/>
    <property type="match status" value="1"/>
</dbReference>